<protein>
    <submittedName>
        <fullName evidence="1">Uncharacterized protein</fullName>
    </submittedName>
</protein>
<comment type="caution">
    <text evidence="1">The sequence shown here is derived from an EMBL/GenBank/DDBJ whole genome shotgun (WGS) entry which is preliminary data.</text>
</comment>
<reference evidence="1 3" key="1">
    <citation type="submission" date="2019-05" db="EMBL/GenBank/DDBJ databases">
        <title>Mumia sp. nov., isolated from the intestinal contents of plateau pika (Ochotona curzoniae) in the Qinghai-Tibet plateau of China.</title>
        <authorList>
            <person name="Tian Z."/>
        </authorList>
    </citation>
    <scope>NUCLEOTIDE SEQUENCE [LARGE SCALE GENOMIC DNA]</scope>
    <source>
        <strain evidence="3">527</strain>
        <strain evidence="1">Z527</strain>
    </source>
</reference>
<evidence type="ECO:0000313" key="1">
    <source>
        <dbReference type="EMBL" id="TNC38353.1"/>
    </source>
</evidence>
<sequence length="319" mass="34577">MTEPRPVADPCPFLEPSPAPDPIATGRRAFLARAGVLGLALAVPPSLAGTPAYGASASAADPLEELVAWLRPQLQRLAFDTFSGVAAFCVPGPDLYSLRQIEVRREAGGVATRTPQFLMDTMDRYLPLPDSVVVPLLTGGTRELGSLPTPLPRSLRNVGLGRAQRLDEALTLAIENDEHIPASIVIALLLNVTASVLTPASLFRLGFDSPFARLRYPEKARVFADLEGDEPSVVAALRPLIGDFLADELRSLIRFLAMAMLALPSDGMYSEQSTYDRAARQLVRRPAGWDQTRYLPGRTRPPDGHPELLGYYQGRTEVA</sequence>
<name>A0A5C4MFE5_9ACTN</name>
<dbReference type="AlphaFoldDB" id="A0A5C4MFE5"/>
<dbReference type="InterPro" id="IPR006311">
    <property type="entry name" value="TAT_signal"/>
</dbReference>
<evidence type="ECO:0000313" key="3">
    <source>
        <dbReference type="Proteomes" id="UP000306740"/>
    </source>
</evidence>
<dbReference type="RefSeq" id="WP_139084879.1">
    <property type="nucleotide sequence ID" value="NZ_VDFR01000037.1"/>
</dbReference>
<gene>
    <name evidence="2" type="ORF">FHE65_07550</name>
    <name evidence="1" type="ORF">FHE65_24355</name>
</gene>
<dbReference type="Proteomes" id="UP000306740">
    <property type="component" value="Unassembled WGS sequence"/>
</dbReference>
<dbReference type="EMBL" id="VDFR01000120">
    <property type="protein sequence ID" value="TNC38353.1"/>
    <property type="molecule type" value="Genomic_DNA"/>
</dbReference>
<proteinExistence type="predicted"/>
<evidence type="ECO:0000313" key="2">
    <source>
        <dbReference type="EMBL" id="TNC48275.1"/>
    </source>
</evidence>
<accession>A0A5C4MFE5</accession>
<dbReference type="PROSITE" id="PS51318">
    <property type="entry name" value="TAT"/>
    <property type="match status" value="1"/>
</dbReference>
<dbReference type="OrthoDB" id="4167826at2"/>
<organism evidence="1 3">
    <name type="scientific">Mumia zhuanghuii</name>
    <dbReference type="NCBI Taxonomy" id="2585211"/>
    <lineage>
        <taxon>Bacteria</taxon>
        <taxon>Bacillati</taxon>
        <taxon>Actinomycetota</taxon>
        <taxon>Actinomycetes</taxon>
        <taxon>Propionibacteriales</taxon>
        <taxon>Nocardioidaceae</taxon>
        <taxon>Mumia</taxon>
    </lineage>
</organism>
<dbReference type="EMBL" id="VDFR01000037">
    <property type="protein sequence ID" value="TNC48275.1"/>
    <property type="molecule type" value="Genomic_DNA"/>
</dbReference>